<gene>
    <name evidence="2" type="ORF">EBN03_14190</name>
</gene>
<feature type="domain" description="HTH cro/C1-type" evidence="1">
    <location>
        <begin position="34"/>
        <end position="81"/>
    </location>
</feature>
<evidence type="ECO:0000259" key="1">
    <source>
        <dbReference type="PROSITE" id="PS50943"/>
    </source>
</evidence>
<dbReference type="SUPFAM" id="SSF47413">
    <property type="entry name" value="lambda repressor-like DNA-binding domains"/>
    <property type="match status" value="1"/>
</dbReference>
<dbReference type="Gene3D" id="1.10.260.40">
    <property type="entry name" value="lambda repressor-like DNA-binding domains"/>
    <property type="match status" value="1"/>
</dbReference>
<dbReference type="AlphaFoldDB" id="A0A3M2L5C4"/>
<dbReference type="PROSITE" id="PS50943">
    <property type="entry name" value="HTH_CROC1"/>
    <property type="match status" value="1"/>
</dbReference>
<proteinExistence type="predicted"/>
<dbReference type="Gene3D" id="3.30.450.180">
    <property type="match status" value="1"/>
</dbReference>
<dbReference type="EMBL" id="RFFH01000005">
    <property type="protein sequence ID" value="RMI32156.1"/>
    <property type="molecule type" value="Genomic_DNA"/>
</dbReference>
<dbReference type="PANTHER" id="PTHR35010">
    <property type="entry name" value="BLL4672 PROTEIN-RELATED"/>
    <property type="match status" value="1"/>
</dbReference>
<dbReference type="Pfam" id="PF17765">
    <property type="entry name" value="MLTR_LBD"/>
    <property type="match status" value="1"/>
</dbReference>
<dbReference type="InterPro" id="IPR010982">
    <property type="entry name" value="Lambda_DNA-bd_dom_sf"/>
</dbReference>
<dbReference type="SMART" id="SM00530">
    <property type="entry name" value="HTH_XRE"/>
    <property type="match status" value="1"/>
</dbReference>
<evidence type="ECO:0000313" key="2">
    <source>
        <dbReference type="EMBL" id="RMI32156.1"/>
    </source>
</evidence>
<dbReference type="InterPro" id="IPR001387">
    <property type="entry name" value="Cro/C1-type_HTH"/>
</dbReference>
<dbReference type="OrthoDB" id="3608749at2"/>
<accession>A0A3M2L5C4</accession>
<dbReference type="PANTHER" id="PTHR35010:SF2">
    <property type="entry name" value="BLL4672 PROTEIN"/>
    <property type="match status" value="1"/>
</dbReference>
<reference evidence="2 3" key="1">
    <citation type="submission" date="2018-10" db="EMBL/GenBank/DDBJ databases">
        <title>Isolation from cow dung.</title>
        <authorList>
            <person name="Ling L."/>
        </authorList>
    </citation>
    <scope>NUCLEOTIDE SEQUENCE [LARGE SCALE GENOMIC DNA]</scope>
    <source>
        <strain evidence="2 3">NEAU-LL90</strain>
    </source>
</reference>
<name>A0A3M2L5C4_9NOCA</name>
<dbReference type="GO" id="GO:0003677">
    <property type="term" value="F:DNA binding"/>
    <property type="evidence" value="ECO:0007669"/>
    <property type="project" value="InterPro"/>
</dbReference>
<dbReference type="CDD" id="cd00093">
    <property type="entry name" value="HTH_XRE"/>
    <property type="match status" value="1"/>
</dbReference>
<dbReference type="RefSeq" id="WP_122188496.1">
    <property type="nucleotide sequence ID" value="NZ_RFFH01000005.1"/>
</dbReference>
<evidence type="ECO:0000313" key="3">
    <source>
        <dbReference type="Proteomes" id="UP000279275"/>
    </source>
</evidence>
<protein>
    <submittedName>
        <fullName evidence="2">XRE family transcriptional regulator</fullName>
    </submittedName>
</protein>
<keyword evidence="3" id="KW-1185">Reference proteome</keyword>
<comment type="caution">
    <text evidence="2">The sequence shown here is derived from an EMBL/GenBank/DDBJ whole genome shotgun (WGS) entry which is preliminary data.</text>
</comment>
<dbReference type="InterPro" id="IPR041413">
    <property type="entry name" value="MLTR_LBD"/>
</dbReference>
<sequence>MGDNELGLFLRVTREAVTPADVGLPAGTRRRTPGLRRAELATLAGVSVEYLIRLEQGRDRNPSPAVVGALADALRMTPSQRVHLYRLAKSADPSFNCLGGWQPNRVVRPAVSQILQGMEPTAAAVFNRLGEALACTDGYRRLTEPTGQLDGGLPANYTRWLFADPRARATYPDWERKADKAVATVKCGPFRSDPLVSALVDELIVVGGVEFTRRLESVPGLPDSNGVVRMEHPDAGALRLAYERLDLSADDDQYILVLLPADDATAAALDRLAGRQPLRAVR</sequence>
<dbReference type="Proteomes" id="UP000279275">
    <property type="component" value="Unassembled WGS sequence"/>
</dbReference>
<dbReference type="Pfam" id="PF13560">
    <property type="entry name" value="HTH_31"/>
    <property type="match status" value="1"/>
</dbReference>
<organism evidence="2 3">
    <name type="scientific">Nocardia stercoris</name>
    <dbReference type="NCBI Taxonomy" id="2483361"/>
    <lineage>
        <taxon>Bacteria</taxon>
        <taxon>Bacillati</taxon>
        <taxon>Actinomycetota</taxon>
        <taxon>Actinomycetes</taxon>
        <taxon>Mycobacteriales</taxon>
        <taxon>Nocardiaceae</taxon>
        <taxon>Nocardia</taxon>
    </lineage>
</organism>